<sequence length="196" mass="19681">MRTSGAVRQPGAYGGQQPGAYGGQQPGAYGVQQLGAYSGQLPGTRPGQPPATGPQRPQAPAQPGRVASSGAAGVQEGPPPATGAQPSVSHASVFFGKAVPPATLEGLLGAHSLEALGPAPAPLPRLATPLSAAVNALLNEVCRQRGRLLRTRVLPAGEAGELAFFSALVEDKAGSAGGSYADCLRQLHRAIVNKLS</sequence>
<evidence type="ECO:0000313" key="2">
    <source>
        <dbReference type="EMBL" id="RMZ57480.1"/>
    </source>
</evidence>
<dbReference type="InterPro" id="IPR029006">
    <property type="entry name" value="ADF-H/Gelsolin-like_dom_sf"/>
</dbReference>
<gene>
    <name evidence="2" type="ORF">APUTEX25_004314</name>
</gene>
<evidence type="ECO:0000256" key="1">
    <source>
        <dbReference type="SAM" id="MobiDB-lite"/>
    </source>
</evidence>
<dbReference type="Gene3D" id="3.40.20.10">
    <property type="entry name" value="Severin"/>
    <property type="match status" value="1"/>
</dbReference>
<dbReference type="Gene3D" id="1.20.120.730">
    <property type="entry name" value="Sec23/Sec24 helical domain"/>
    <property type="match status" value="1"/>
</dbReference>
<comment type="caution">
    <text evidence="2">The sequence shown here is derived from an EMBL/GenBank/DDBJ whole genome shotgun (WGS) entry which is preliminary data.</text>
</comment>
<dbReference type="EMBL" id="QOKY01000128">
    <property type="protein sequence ID" value="RMZ57480.1"/>
    <property type="molecule type" value="Genomic_DNA"/>
</dbReference>
<dbReference type="SUPFAM" id="SSF82754">
    <property type="entry name" value="C-terminal, gelsolin-like domain of Sec23/24"/>
    <property type="match status" value="1"/>
</dbReference>
<feature type="compositionally biased region" description="Low complexity" evidence="1">
    <location>
        <begin position="53"/>
        <end position="65"/>
    </location>
</feature>
<dbReference type="GO" id="GO:0000149">
    <property type="term" value="F:SNARE binding"/>
    <property type="evidence" value="ECO:0007669"/>
    <property type="project" value="TreeGrafter"/>
</dbReference>
<name>A0A3M7L695_AUXPR</name>
<feature type="region of interest" description="Disordered" evidence="1">
    <location>
        <begin position="1"/>
        <end position="88"/>
    </location>
</feature>
<accession>A0A3M7L695</accession>
<dbReference type="GO" id="GO:0090110">
    <property type="term" value="P:COPII-coated vesicle cargo loading"/>
    <property type="evidence" value="ECO:0007669"/>
    <property type="project" value="TreeGrafter"/>
</dbReference>
<dbReference type="Proteomes" id="UP000279271">
    <property type="component" value="Unassembled WGS sequence"/>
</dbReference>
<dbReference type="PANTHER" id="PTHR13803:SF4">
    <property type="entry name" value="SECRETORY 24CD, ISOFORM C"/>
    <property type="match status" value="1"/>
</dbReference>
<evidence type="ECO:0000313" key="3">
    <source>
        <dbReference type="Proteomes" id="UP000279271"/>
    </source>
</evidence>
<proteinExistence type="predicted"/>
<dbReference type="GO" id="GO:0008270">
    <property type="term" value="F:zinc ion binding"/>
    <property type="evidence" value="ECO:0007669"/>
    <property type="project" value="TreeGrafter"/>
</dbReference>
<dbReference type="InterPro" id="IPR036180">
    <property type="entry name" value="Gelsolin-like_dom_sf"/>
</dbReference>
<organism evidence="2 3">
    <name type="scientific">Auxenochlorella protothecoides</name>
    <name type="common">Green microalga</name>
    <name type="synonym">Chlorella protothecoides</name>
    <dbReference type="NCBI Taxonomy" id="3075"/>
    <lineage>
        <taxon>Eukaryota</taxon>
        <taxon>Viridiplantae</taxon>
        <taxon>Chlorophyta</taxon>
        <taxon>core chlorophytes</taxon>
        <taxon>Trebouxiophyceae</taxon>
        <taxon>Chlorellales</taxon>
        <taxon>Chlorellaceae</taxon>
        <taxon>Auxenochlorella</taxon>
    </lineage>
</organism>
<dbReference type="GO" id="GO:0070971">
    <property type="term" value="C:endoplasmic reticulum exit site"/>
    <property type="evidence" value="ECO:0007669"/>
    <property type="project" value="TreeGrafter"/>
</dbReference>
<dbReference type="PANTHER" id="PTHR13803">
    <property type="entry name" value="SEC24-RELATED PROTEIN"/>
    <property type="match status" value="1"/>
</dbReference>
<feature type="compositionally biased region" description="Gly residues" evidence="1">
    <location>
        <begin position="12"/>
        <end position="25"/>
    </location>
</feature>
<dbReference type="AlphaFoldDB" id="A0A3M7L695"/>
<protein>
    <submittedName>
        <fullName evidence="2">Uncharacterized protein</fullName>
    </submittedName>
</protein>
<dbReference type="InterPro" id="IPR050550">
    <property type="entry name" value="SEC23_SEC24_subfamily"/>
</dbReference>
<reference evidence="3" key="1">
    <citation type="journal article" date="2018" name="Algal Res.">
        <title>Characterization of plant carbon substrate utilization by Auxenochlorella protothecoides.</title>
        <authorList>
            <person name="Vogler B.W."/>
            <person name="Starkenburg S.R."/>
            <person name="Sudasinghe N."/>
            <person name="Schambach J.Y."/>
            <person name="Rollin J.A."/>
            <person name="Pattathil S."/>
            <person name="Barry A.N."/>
        </authorList>
    </citation>
    <scope>NUCLEOTIDE SEQUENCE [LARGE SCALE GENOMIC DNA]</scope>
    <source>
        <strain evidence="3">UTEX 25</strain>
    </source>
</reference>
<dbReference type="GO" id="GO:0030127">
    <property type="term" value="C:COPII vesicle coat"/>
    <property type="evidence" value="ECO:0007669"/>
    <property type="project" value="TreeGrafter"/>
</dbReference>